<evidence type="ECO:0000259" key="1">
    <source>
        <dbReference type="PROSITE" id="PS50883"/>
    </source>
</evidence>
<protein>
    <recommendedName>
        <fullName evidence="1">EAL domain-containing protein</fullName>
    </recommendedName>
</protein>
<comment type="caution">
    <text evidence="2">The sequence shown here is derived from an EMBL/GenBank/DDBJ whole genome shotgun (WGS) entry which is preliminary data.</text>
</comment>
<organism evidence="2 3">
    <name type="scientific">Drouetiella hepatica Uher 2000/2452</name>
    <dbReference type="NCBI Taxonomy" id="904376"/>
    <lineage>
        <taxon>Bacteria</taxon>
        <taxon>Bacillati</taxon>
        <taxon>Cyanobacteriota</taxon>
        <taxon>Cyanophyceae</taxon>
        <taxon>Oculatellales</taxon>
        <taxon>Oculatellaceae</taxon>
        <taxon>Drouetiella</taxon>
    </lineage>
</organism>
<dbReference type="EMBL" id="JAHHHD010000013">
    <property type="protein sequence ID" value="MBW4659586.1"/>
    <property type="molecule type" value="Genomic_DNA"/>
</dbReference>
<dbReference type="InterPro" id="IPR001633">
    <property type="entry name" value="EAL_dom"/>
</dbReference>
<dbReference type="SUPFAM" id="SSF141868">
    <property type="entry name" value="EAL domain-like"/>
    <property type="match status" value="1"/>
</dbReference>
<dbReference type="PROSITE" id="PS50883">
    <property type="entry name" value="EAL"/>
    <property type="match status" value="1"/>
</dbReference>
<dbReference type="InterPro" id="IPR035919">
    <property type="entry name" value="EAL_sf"/>
</dbReference>
<evidence type="ECO:0000313" key="2">
    <source>
        <dbReference type="EMBL" id="MBW4659586.1"/>
    </source>
</evidence>
<reference evidence="2" key="2">
    <citation type="journal article" date="2022" name="Microbiol. Resour. Announc.">
        <title>Metagenome Sequencing to Explore Phylogenomics of Terrestrial Cyanobacteria.</title>
        <authorList>
            <person name="Ward R.D."/>
            <person name="Stajich J.E."/>
            <person name="Johansen J.R."/>
            <person name="Huntemann M."/>
            <person name="Clum A."/>
            <person name="Foster B."/>
            <person name="Foster B."/>
            <person name="Roux S."/>
            <person name="Palaniappan K."/>
            <person name="Varghese N."/>
            <person name="Mukherjee S."/>
            <person name="Reddy T.B.K."/>
            <person name="Daum C."/>
            <person name="Copeland A."/>
            <person name="Chen I.A."/>
            <person name="Ivanova N.N."/>
            <person name="Kyrpides N.C."/>
            <person name="Shapiro N."/>
            <person name="Eloe-Fadrosh E.A."/>
            <person name="Pietrasiak N."/>
        </authorList>
    </citation>
    <scope>NUCLEOTIDE SEQUENCE</scope>
    <source>
        <strain evidence="2">UHER 2000/2452</strain>
    </source>
</reference>
<accession>A0A951UMC9</accession>
<dbReference type="AlphaFoldDB" id="A0A951UMC9"/>
<sequence>MMAHRLSMNVVAEGVETMKQLGCGRSAVNRFRAICFRPQRQLTKQRY</sequence>
<dbReference type="Proteomes" id="UP000757435">
    <property type="component" value="Unassembled WGS sequence"/>
</dbReference>
<proteinExistence type="predicted"/>
<reference evidence="2" key="1">
    <citation type="submission" date="2021-05" db="EMBL/GenBank/DDBJ databases">
        <authorList>
            <person name="Pietrasiak N."/>
            <person name="Ward R."/>
            <person name="Stajich J.E."/>
            <person name="Kurbessoian T."/>
        </authorList>
    </citation>
    <scope>NUCLEOTIDE SEQUENCE</scope>
    <source>
        <strain evidence="2">UHER 2000/2452</strain>
    </source>
</reference>
<feature type="domain" description="EAL" evidence="1">
    <location>
        <begin position="1"/>
        <end position="47"/>
    </location>
</feature>
<evidence type="ECO:0000313" key="3">
    <source>
        <dbReference type="Proteomes" id="UP000757435"/>
    </source>
</evidence>
<gene>
    <name evidence="2" type="ORF">KME15_13000</name>
</gene>
<name>A0A951UMC9_9CYAN</name>